<dbReference type="GO" id="GO:0042597">
    <property type="term" value="C:periplasmic space"/>
    <property type="evidence" value="ECO:0007669"/>
    <property type="project" value="UniProtKB-ARBA"/>
</dbReference>
<dbReference type="PANTHER" id="PTHR30290">
    <property type="entry name" value="PERIPLASMIC BINDING COMPONENT OF ABC TRANSPORTER"/>
    <property type="match status" value="1"/>
</dbReference>
<dbReference type="PANTHER" id="PTHR30290:SF83">
    <property type="entry name" value="ABC TRANSPORTER SUBSTRATE-BINDING PROTEIN"/>
    <property type="match status" value="1"/>
</dbReference>
<evidence type="ECO:0000313" key="3">
    <source>
        <dbReference type="EMBL" id="TDW21360.1"/>
    </source>
</evidence>
<dbReference type="GO" id="GO:0015833">
    <property type="term" value="P:peptide transport"/>
    <property type="evidence" value="ECO:0007669"/>
    <property type="project" value="TreeGrafter"/>
</dbReference>
<keyword evidence="4" id="KW-1185">Reference proteome</keyword>
<dbReference type="InterPro" id="IPR039424">
    <property type="entry name" value="SBP_5"/>
</dbReference>
<dbReference type="PROSITE" id="PS51257">
    <property type="entry name" value="PROKAR_LIPOPROTEIN"/>
    <property type="match status" value="1"/>
</dbReference>
<dbReference type="AlphaFoldDB" id="A0A4R7ZZY5"/>
<sequence>MQRSSLVAGSAAALTLLLAACGGPSAATGSSSVVKIGMTTEAGSNYDPVTNPNAFATGYLSPVFDTLLTRTDAGGFAPDLATSYAVAPSGKSVTLTLRSGVTFQDGAKLDAAAVVANLERARTAKKSVVKLELATVTAVKAVNPTTVEIDLSSGAGALLGSLTGRVGMMGSPAKLNDPSYANKPVGAGPWKVSDESVVGQRMVYTAYDGYWDKSVQKVKRIEISLVTAESMGNALLGGQIDIGSVEGRRDMIPQLEKAGFKEQDFPTIPYQHMLYLRKTGPLADVRVRQAISMAIDRDALNSQVLESACKPQAAVQALPEPQTGAAPKADLTAAKQLLTEAGYGQGIDLKLVVSSAGPGSKILQAMQGQLSKIGVRISINPMARAQLLSTYVGGSVDGYFTVNTGDADPASLVAQLSTTLSPGDFSDPVLNQLAARGANTVDAAARKAAYAEWNQRFTTTAFGIGICNLELPYMVRSGIDGLKVGSPLHIDPRGLQVH</sequence>
<gene>
    <name evidence="3" type="ORF">EV650_0180</name>
</gene>
<dbReference type="Gene3D" id="3.10.105.10">
    <property type="entry name" value="Dipeptide-binding Protein, Domain 3"/>
    <property type="match status" value="1"/>
</dbReference>
<dbReference type="PIRSF" id="PIRSF002741">
    <property type="entry name" value="MppA"/>
    <property type="match status" value="1"/>
</dbReference>
<feature type="signal peptide" evidence="1">
    <location>
        <begin position="1"/>
        <end position="26"/>
    </location>
</feature>
<organism evidence="3 4">
    <name type="scientific">Kribbella kalugense</name>
    <dbReference type="NCBI Taxonomy" id="2512221"/>
    <lineage>
        <taxon>Bacteria</taxon>
        <taxon>Bacillati</taxon>
        <taxon>Actinomycetota</taxon>
        <taxon>Actinomycetes</taxon>
        <taxon>Propionibacteriales</taxon>
        <taxon>Kribbellaceae</taxon>
        <taxon>Kribbella</taxon>
    </lineage>
</organism>
<accession>A0A4R7ZZY5</accession>
<dbReference type="InterPro" id="IPR000914">
    <property type="entry name" value="SBP_5_dom"/>
</dbReference>
<dbReference type="InterPro" id="IPR030678">
    <property type="entry name" value="Peptide/Ni-bd"/>
</dbReference>
<reference evidence="3 4" key="1">
    <citation type="submission" date="2019-03" db="EMBL/GenBank/DDBJ databases">
        <title>Genomic Encyclopedia of Type Strains, Phase III (KMG-III): the genomes of soil and plant-associated and newly described type strains.</title>
        <authorList>
            <person name="Whitman W."/>
        </authorList>
    </citation>
    <scope>NUCLEOTIDE SEQUENCE [LARGE SCALE GENOMIC DNA]</scope>
    <source>
        <strain evidence="3 4">VKM Ac-2570</strain>
    </source>
</reference>
<dbReference type="EMBL" id="SODF01000001">
    <property type="protein sequence ID" value="TDW21360.1"/>
    <property type="molecule type" value="Genomic_DNA"/>
</dbReference>
<feature type="chain" id="PRO_5039224467" evidence="1">
    <location>
        <begin position="27"/>
        <end position="498"/>
    </location>
</feature>
<dbReference type="Proteomes" id="UP000295447">
    <property type="component" value="Unassembled WGS sequence"/>
</dbReference>
<dbReference type="GO" id="GO:1904680">
    <property type="term" value="F:peptide transmembrane transporter activity"/>
    <property type="evidence" value="ECO:0007669"/>
    <property type="project" value="TreeGrafter"/>
</dbReference>
<protein>
    <submittedName>
        <fullName evidence="3">Peptide/nickel transport system substrate-binding protein</fullName>
    </submittedName>
</protein>
<evidence type="ECO:0000313" key="4">
    <source>
        <dbReference type="Proteomes" id="UP000295447"/>
    </source>
</evidence>
<evidence type="ECO:0000256" key="1">
    <source>
        <dbReference type="SAM" id="SignalP"/>
    </source>
</evidence>
<evidence type="ECO:0000259" key="2">
    <source>
        <dbReference type="Pfam" id="PF00496"/>
    </source>
</evidence>
<proteinExistence type="predicted"/>
<feature type="domain" description="Solute-binding protein family 5" evidence="2">
    <location>
        <begin position="76"/>
        <end position="411"/>
    </location>
</feature>
<keyword evidence="1" id="KW-0732">Signal</keyword>
<dbReference type="Pfam" id="PF00496">
    <property type="entry name" value="SBP_bac_5"/>
    <property type="match status" value="1"/>
</dbReference>
<dbReference type="SUPFAM" id="SSF53850">
    <property type="entry name" value="Periplasmic binding protein-like II"/>
    <property type="match status" value="1"/>
</dbReference>
<dbReference type="GO" id="GO:0043190">
    <property type="term" value="C:ATP-binding cassette (ABC) transporter complex"/>
    <property type="evidence" value="ECO:0007669"/>
    <property type="project" value="InterPro"/>
</dbReference>
<comment type="caution">
    <text evidence="3">The sequence shown here is derived from an EMBL/GenBank/DDBJ whole genome shotgun (WGS) entry which is preliminary data.</text>
</comment>
<dbReference type="RefSeq" id="WP_166677974.1">
    <property type="nucleotide sequence ID" value="NZ_SODF01000001.1"/>
</dbReference>
<dbReference type="Gene3D" id="3.40.190.10">
    <property type="entry name" value="Periplasmic binding protein-like II"/>
    <property type="match status" value="1"/>
</dbReference>
<name>A0A4R7ZZY5_9ACTN</name>